<keyword evidence="2" id="KW-1185">Reference proteome</keyword>
<evidence type="ECO:0000313" key="1">
    <source>
        <dbReference type="EMBL" id="MBB4078975.1"/>
    </source>
</evidence>
<name>A0A840E5S1_9BACT</name>
<organism evidence="1 2">
    <name type="scientific">Neolewinella aquimaris</name>
    <dbReference type="NCBI Taxonomy" id="1835722"/>
    <lineage>
        <taxon>Bacteria</taxon>
        <taxon>Pseudomonadati</taxon>
        <taxon>Bacteroidota</taxon>
        <taxon>Saprospiria</taxon>
        <taxon>Saprospirales</taxon>
        <taxon>Lewinellaceae</taxon>
        <taxon>Neolewinella</taxon>
    </lineage>
</organism>
<comment type="caution">
    <text evidence="1">The sequence shown here is derived from an EMBL/GenBank/DDBJ whole genome shotgun (WGS) entry which is preliminary data.</text>
</comment>
<gene>
    <name evidence="1" type="ORF">GGR28_001592</name>
</gene>
<accession>A0A840E5S1</accession>
<reference evidence="1 2" key="1">
    <citation type="submission" date="2020-08" db="EMBL/GenBank/DDBJ databases">
        <title>Genomic Encyclopedia of Type Strains, Phase IV (KMG-IV): sequencing the most valuable type-strain genomes for metagenomic binning, comparative biology and taxonomic classification.</title>
        <authorList>
            <person name="Goeker M."/>
        </authorList>
    </citation>
    <scope>NUCLEOTIDE SEQUENCE [LARGE SCALE GENOMIC DNA]</scope>
    <source>
        <strain evidence="1 2">DSM 105137</strain>
    </source>
</reference>
<protein>
    <submittedName>
        <fullName evidence="1">Uncharacterized protein</fullName>
    </submittedName>
</protein>
<evidence type="ECO:0000313" key="2">
    <source>
        <dbReference type="Proteomes" id="UP000576209"/>
    </source>
</evidence>
<dbReference type="Proteomes" id="UP000576209">
    <property type="component" value="Unassembled WGS sequence"/>
</dbReference>
<dbReference type="RefSeq" id="WP_183495221.1">
    <property type="nucleotide sequence ID" value="NZ_JACIFF010000003.1"/>
</dbReference>
<proteinExistence type="predicted"/>
<dbReference type="EMBL" id="JACIFF010000003">
    <property type="protein sequence ID" value="MBB4078975.1"/>
    <property type="molecule type" value="Genomic_DNA"/>
</dbReference>
<sequence>MRFLLFSVLVLTLFGCPKSTIGDRLFDINYPVLEFTVPAGQSSFRTFVVARPEFATGFNQALADNGVDVDDIDLVGGVRARITSISGEDFREIERIELRVCPASESDCTFIDLMFSISDLGGRRQQVVNLNPGEKNFRSLFLTEENVRMELVFFPLEVTTRNIDARLEWTIGAIGGL</sequence>
<dbReference type="AlphaFoldDB" id="A0A840E5S1"/>
<dbReference type="PROSITE" id="PS51257">
    <property type="entry name" value="PROKAR_LIPOPROTEIN"/>
    <property type="match status" value="1"/>
</dbReference>